<reference evidence="1 2" key="1">
    <citation type="submission" date="2019-12" db="EMBL/GenBank/DDBJ databases">
        <authorList>
            <person name="Huq M.A."/>
        </authorList>
    </citation>
    <scope>NUCLEOTIDE SEQUENCE [LARGE SCALE GENOMIC DNA]</scope>
    <source>
        <strain evidence="1 2">MAH-25</strain>
    </source>
</reference>
<accession>A0A6N8J0L7</accession>
<evidence type="ECO:0000313" key="2">
    <source>
        <dbReference type="Proteomes" id="UP000469385"/>
    </source>
</evidence>
<comment type="caution">
    <text evidence="1">The sequence shown here is derived from an EMBL/GenBank/DDBJ whole genome shotgun (WGS) entry which is preliminary data.</text>
</comment>
<organism evidence="1 2">
    <name type="scientific">Ramlibacter pinisoli</name>
    <dbReference type="NCBI Taxonomy" id="2682844"/>
    <lineage>
        <taxon>Bacteria</taxon>
        <taxon>Pseudomonadati</taxon>
        <taxon>Pseudomonadota</taxon>
        <taxon>Betaproteobacteria</taxon>
        <taxon>Burkholderiales</taxon>
        <taxon>Comamonadaceae</taxon>
        <taxon>Ramlibacter</taxon>
    </lineage>
</organism>
<sequence>MRELAVVELKAFVPAKDFGLSKRFYTELGFTQRSEGGGVAYFACDHCAFLLQDYYVKEFAENCVMHLLVADVRAWHRHVCDGGLAERYGVQVTAVTEQPWGITEFVVIDPAGVCWHIGQNTPGFRRPGKAA</sequence>
<dbReference type="Gene3D" id="3.10.180.10">
    <property type="entry name" value="2,3-Dihydroxybiphenyl 1,2-Dioxygenase, domain 1"/>
    <property type="match status" value="1"/>
</dbReference>
<keyword evidence="2" id="KW-1185">Reference proteome</keyword>
<gene>
    <name evidence="1" type="ORF">GON04_20300</name>
</gene>
<evidence type="ECO:0000313" key="1">
    <source>
        <dbReference type="EMBL" id="MVQ31810.1"/>
    </source>
</evidence>
<dbReference type="EMBL" id="WSEL01000009">
    <property type="protein sequence ID" value="MVQ31810.1"/>
    <property type="molecule type" value="Genomic_DNA"/>
</dbReference>
<dbReference type="RefSeq" id="WP_157399820.1">
    <property type="nucleotide sequence ID" value="NZ_WSEL01000009.1"/>
</dbReference>
<dbReference type="Proteomes" id="UP000469385">
    <property type="component" value="Unassembled WGS sequence"/>
</dbReference>
<dbReference type="InterPro" id="IPR029068">
    <property type="entry name" value="Glyas_Bleomycin-R_OHBP_Dase"/>
</dbReference>
<dbReference type="SUPFAM" id="SSF54593">
    <property type="entry name" value="Glyoxalase/Bleomycin resistance protein/Dihydroxybiphenyl dioxygenase"/>
    <property type="match status" value="1"/>
</dbReference>
<dbReference type="CDD" id="cd08356">
    <property type="entry name" value="VOC_CChe_VCA0619_like"/>
    <property type="match status" value="1"/>
</dbReference>
<protein>
    <submittedName>
        <fullName evidence="1">Glyoxalase</fullName>
    </submittedName>
</protein>
<proteinExistence type="predicted"/>
<name>A0A6N8J0L7_9BURK</name>
<dbReference type="AlphaFoldDB" id="A0A6N8J0L7"/>